<dbReference type="InterPro" id="IPR000262">
    <property type="entry name" value="FMN-dep_DH"/>
</dbReference>
<dbReference type="AlphaFoldDB" id="A0A2S7VKX0"/>
<feature type="active site" description="Proton acceptor" evidence="6">
    <location>
        <position position="281"/>
    </location>
</feature>
<dbReference type="GO" id="GO:0016491">
    <property type="term" value="F:oxidoreductase activity"/>
    <property type="evidence" value="ECO:0007669"/>
    <property type="project" value="UniProtKB-KW"/>
</dbReference>
<dbReference type="Proteomes" id="UP000238730">
    <property type="component" value="Unassembled WGS sequence"/>
</dbReference>
<evidence type="ECO:0000259" key="8">
    <source>
        <dbReference type="PROSITE" id="PS51349"/>
    </source>
</evidence>
<keyword evidence="4" id="KW-0560">Oxidoreductase</keyword>
<dbReference type="InterPro" id="IPR008259">
    <property type="entry name" value="FMN_hydac_DH_AS"/>
</dbReference>
<feature type="domain" description="FMN hydroxy acid dehydrogenase" evidence="8">
    <location>
        <begin position="4"/>
        <end position="386"/>
    </location>
</feature>
<dbReference type="OrthoDB" id="9770452at2"/>
<dbReference type="RefSeq" id="WP_105062115.1">
    <property type="nucleotide sequence ID" value="NZ_MSCJ01000003.1"/>
</dbReference>
<feature type="binding site" evidence="7">
    <location>
        <position position="281"/>
    </location>
    <ligand>
        <name>glyoxylate</name>
        <dbReference type="ChEBI" id="CHEBI:36655"/>
    </ligand>
</feature>
<feature type="binding site" evidence="7">
    <location>
        <position position="257"/>
    </location>
    <ligand>
        <name>FMN</name>
        <dbReference type="ChEBI" id="CHEBI:58210"/>
    </ligand>
</feature>
<feature type="binding site" evidence="7">
    <location>
        <position position="30"/>
    </location>
    <ligand>
        <name>glyoxylate</name>
        <dbReference type="ChEBI" id="CHEBI:36655"/>
    </ligand>
</feature>
<feature type="binding site" evidence="7">
    <location>
        <position position="170"/>
    </location>
    <ligand>
        <name>glyoxylate</name>
        <dbReference type="ChEBI" id="CHEBI:36655"/>
    </ligand>
</feature>
<evidence type="ECO:0000256" key="6">
    <source>
        <dbReference type="PIRSR" id="PIRSR000138-1"/>
    </source>
</evidence>
<evidence type="ECO:0000256" key="4">
    <source>
        <dbReference type="ARBA" id="ARBA00023002"/>
    </source>
</evidence>
<feature type="binding site" evidence="7">
    <location>
        <position position="133"/>
    </location>
    <ligand>
        <name>FMN</name>
        <dbReference type="ChEBI" id="CHEBI:58210"/>
    </ligand>
</feature>
<keyword evidence="3 7" id="KW-0288">FMN</keyword>
<feature type="binding site" evidence="7">
    <location>
        <position position="112"/>
    </location>
    <ligand>
        <name>FMN</name>
        <dbReference type="ChEBI" id="CHEBI:58210"/>
    </ligand>
</feature>
<protein>
    <submittedName>
        <fullName evidence="9">Alpha-hydroxy-acid oxidizing enzyme</fullName>
    </submittedName>
</protein>
<dbReference type="PROSITE" id="PS51349">
    <property type="entry name" value="FMN_HYDROXY_ACID_DH_2"/>
    <property type="match status" value="1"/>
</dbReference>
<dbReference type="SUPFAM" id="SSF51395">
    <property type="entry name" value="FMN-linked oxidoreductases"/>
    <property type="match status" value="1"/>
</dbReference>
<comment type="cofactor">
    <cofactor evidence="1">
        <name>FMN</name>
        <dbReference type="ChEBI" id="CHEBI:58210"/>
    </cofactor>
</comment>
<reference evidence="9 10" key="1">
    <citation type="submission" date="2016-12" db="EMBL/GenBank/DDBJ databases">
        <title>Diversity of luminous bacteria.</title>
        <authorList>
            <person name="Yoshizawa S."/>
            <person name="Kogure K."/>
        </authorList>
    </citation>
    <scope>NUCLEOTIDE SEQUENCE [LARGE SCALE GENOMIC DNA]</scope>
    <source>
        <strain evidence="9 10">LC1-200</strain>
    </source>
</reference>
<evidence type="ECO:0000256" key="5">
    <source>
        <dbReference type="ARBA" id="ARBA00024042"/>
    </source>
</evidence>
<feature type="binding site" evidence="7">
    <location>
        <begin position="83"/>
        <end position="85"/>
    </location>
    <ligand>
        <name>FMN</name>
        <dbReference type="ChEBI" id="CHEBI:58210"/>
    </ligand>
</feature>
<name>A0A2S7VKX0_PHOAN</name>
<evidence type="ECO:0000256" key="7">
    <source>
        <dbReference type="PIRSR" id="PIRSR000138-2"/>
    </source>
</evidence>
<evidence type="ECO:0000313" key="9">
    <source>
        <dbReference type="EMBL" id="PQJ62300.1"/>
    </source>
</evidence>
<dbReference type="Gene3D" id="3.20.20.70">
    <property type="entry name" value="Aldolase class I"/>
    <property type="match status" value="1"/>
</dbReference>
<accession>A0A2S7VKX0</accession>
<dbReference type="InterPro" id="IPR013785">
    <property type="entry name" value="Aldolase_TIM"/>
</dbReference>
<dbReference type="PANTHER" id="PTHR10578">
    <property type="entry name" value="S -2-HYDROXY-ACID OXIDASE-RELATED"/>
    <property type="match status" value="1"/>
</dbReference>
<keyword evidence="2 7" id="KW-0285">Flavoprotein</keyword>
<dbReference type="InterPro" id="IPR012133">
    <property type="entry name" value="Alpha-hydoxy_acid_DH_FMN"/>
</dbReference>
<sequence length="389" mass="43708">MKDYFNTHYPDVEYLRRKAKFNLPKFAFEYVDGGCNIEMGLKRNTHDIRQIELIPYYLRDYNSISLKTTLFGETYDAPFGISPVGLQGLIWPNAPEILAQAAFEQNVPFILSTVSTSPIEKIADITEGKAWFQLYHPVDDKITDDLLKRCEDAGIKTLVLLSDVPTFAYRPKEIRNGLAMPPKMTWQNIIEIMLSPKWALATLKKGQPQFETLSKYMSGSMDMHHLALFMDKTFNGRLSEDKVARLRDKWKGNLVLKGLSTVEDSQKAIALGLDGIIISNHGGRQLDSGPSTISKSIEIMDKCKGQITIMMDSGIRDGADIARTLSTGIEFAFLGRSFMYGVGALGHNGGHHTINMLKKQLQQVMEQCCCESVSNLTDHIAKRNPFTLD</sequence>
<dbReference type="PROSITE" id="PS00557">
    <property type="entry name" value="FMN_HYDROXY_ACID_DH_1"/>
    <property type="match status" value="1"/>
</dbReference>
<dbReference type="PIRSF" id="PIRSF000138">
    <property type="entry name" value="Al-hdrx_acd_dh"/>
    <property type="match status" value="1"/>
</dbReference>
<dbReference type="CDD" id="cd02809">
    <property type="entry name" value="alpha_hydroxyacid_oxid_FMN"/>
    <property type="match status" value="1"/>
</dbReference>
<feature type="binding site" evidence="7">
    <location>
        <begin position="335"/>
        <end position="336"/>
    </location>
    <ligand>
        <name>FMN</name>
        <dbReference type="ChEBI" id="CHEBI:58210"/>
    </ligand>
</feature>
<feature type="binding site" evidence="7">
    <location>
        <position position="284"/>
    </location>
    <ligand>
        <name>glyoxylate</name>
        <dbReference type="ChEBI" id="CHEBI:36655"/>
    </ligand>
</feature>
<evidence type="ECO:0000313" key="10">
    <source>
        <dbReference type="Proteomes" id="UP000238730"/>
    </source>
</evidence>
<evidence type="ECO:0000256" key="1">
    <source>
        <dbReference type="ARBA" id="ARBA00001917"/>
    </source>
</evidence>
<dbReference type="InterPro" id="IPR037396">
    <property type="entry name" value="FMN_HAD"/>
</dbReference>
<gene>
    <name evidence="9" type="ORF">BTO08_18850</name>
</gene>
<dbReference type="PANTHER" id="PTHR10578:SF107">
    <property type="entry name" value="2-HYDROXYACID OXIDASE 1"/>
    <property type="match status" value="1"/>
</dbReference>
<evidence type="ECO:0000256" key="3">
    <source>
        <dbReference type="ARBA" id="ARBA00022643"/>
    </source>
</evidence>
<feature type="binding site" evidence="7">
    <location>
        <position position="135"/>
    </location>
    <ligand>
        <name>glyoxylate</name>
        <dbReference type="ChEBI" id="CHEBI:36655"/>
    </ligand>
</feature>
<feature type="binding site" evidence="7">
    <location>
        <begin position="312"/>
        <end position="316"/>
    </location>
    <ligand>
        <name>FMN</name>
        <dbReference type="ChEBI" id="CHEBI:58210"/>
    </ligand>
</feature>
<dbReference type="EMBL" id="MSCJ01000003">
    <property type="protein sequence ID" value="PQJ62300.1"/>
    <property type="molecule type" value="Genomic_DNA"/>
</dbReference>
<feature type="binding site" evidence="7">
    <location>
        <position position="279"/>
    </location>
    <ligand>
        <name>FMN</name>
        <dbReference type="ChEBI" id="CHEBI:58210"/>
    </ligand>
</feature>
<organism evidence="9 10">
    <name type="scientific">Photobacterium angustum</name>
    <dbReference type="NCBI Taxonomy" id="661"/>
    <lineage>
        <taxon>Bacteria</taxon>
        <taxon>Pseudomonadati</taxon>
        <taxon>Pseudomonadota</taxon>
        <taxon>Gammaproteobacteria</taxon>
        <taxon>Vibrionales</taxon>
        <taxon>Vibrionaceae</taxon>
        <taxon>Photobacterium</taxon>
    </lineage>
</organism>
<dbReference type="GO" id="GO:0010181">
    <property type="term" value="F:FMN binding"/>
    <property type="evidence" value="ECO:0007669"/>
    <property type="project" value="InterPro"/>
</dbReference>
<comment type="similarity">
    <text evidence="5">Belongs to the FMN-dependent alpha-hydroxy acid dehydrogenase family.</text>
</comment>
<comment type="caution">
    <text evidence="9">The sequence shown here is derived from an EMBL/GenBank/DDBJ whole genome shotgun (WGS) entry which is preliminary data.</text>
</comment>
<evidence type="ECO:0000256" key="2">
    <source>
        <dbReference type="ARBA" id="ARBA00022630"/>
    </source>
</evidence>
<proteinExistence type="inferred from homology"/>
<dbReference type="Pfam" id="PF01070">
    <property type="entry name" value="FMN_dh"/>
    <property type="match status" value="1"/>
</dbReference>